<evidence type="ECO:0000313" key="1">
    <source>
        <dbReference type="EMBL" id="WRS38485.1"/>
    </source>
</evidence>
<sequence>MSTTTLKLPDDLKERIAAVAADAGKTPHAFMVDALAAQTALAERRRAFVDAAVRAEQDVAEYGVVYDADAVFCYLQDTLAGKRARRPKAVKL</sequence>
<accession>A0ABZ1CHM4</accession>
<proteinExistence type="predicted"/>
<name>A0ABZ1CHM4_9PROT</name>
<dbReference type="EMBL" id="CP141769">
    <property type="protein sequence ID" value="WRS38485.1"/>
    <property type="molecule type" value="Genomic_DNA"/>
</dbReference>
<gene>
    <name evidence="1" type="ORF">VA613_10770</name>
</gene>
<reference evidence="1 2" key="1">
    <citation type="submission" date="2023-12" db="EMBL/GenBank/DDBJ databases">
        <title>Thiobacillus sedimentum sp. nov., a chemolithoautotrophic sulfur-oxidizing bacterium isolated from freshwater sediment.</title>
        <authorList>
            <person name="Luo J."/>
            <person name="Dai C."/>
        </authorList>
    </citation>
    <scope>NUCLEOTIDE SEQUENCE [LARGE SCALE GENOMIC DNA]</scope>
    <source>
        <strain evidence="1 2">SCUT-2</strain>
    </source>
</reference>
<dbReference type="Proteomes" id="UP001334732">
    <property type="component" value="Chromosome"/>
</dbReference>
<evidence type="ECO:0000313" key="2">
    <source>
        <dbReference type="Proteomes" id="UP001334732"/>
    </source>
</evidence>
<dbReference type="SUPFAM" id="SSF47598">
    <property type="entry name" value="Ribbon-helix-helix"/>
    <property type="match status" value="1"/>
</dbReference>
<evidence type="ECO:0008006" key="3">
    <source>
        <dbReference type="Google" id="ProtNLM"/>
    </source>
</evidence>
<dbReference type="RefSeq" id="WP_324779016.1">
    <property type="nucleotide sequence ID" value="NZ_CP141769.1"/>
</dbReference>
<protein>
    <recommendedName>
        <fullName evidence="3">Ribbon-helix-helix protein CopG domain-containing protein</fullName>
    </recommendedName>
</protein>
<dbReference type="Gene3D" id="1.10.1220.10">
    <property type="entry name" value="Met repressor-like"/>
    <property type="match status" value="1"/>
</dbReference>
<dbReference type="InterPro" id="IPR010985">
    <property type="entry name" value="Ribbon_hlx_hlx"/>
</dbReference>
<dbReference type="InterPro" id="IPR013321">
    <property type="entry name" value="Arc_rbn_hlx_hlx"/>
</dbReference>
<organism evidence="1 2">
    <name type="scientific">Thiobacillus sedimenti</name>
    <dbReference type="NCBI Taxonomy" id="3110231"/>
    <lineage>
        <taxon>Bacteria</taxon>
        <taxon>Pseudomonadati</taxon>
        <taxon>Pseudomonadota</taxon>
        <taxon>Betaproteobacteria</taxon>
        <taxon>Nitrosomonadales</taxon>
        <taxon>Thiobacillaceae</taxon>
        <taxon>Thiobacillus</taxon>
    </lineage>
</organism>
<keyword evidence="2" id="KW-1185">Reference proteome</keyword>